<dbReference type="AlphaFoldDB" id="A0A6M3LWN4"/>
<dbReference type="EMBL" id="MT143454">
    <property type="protein sequence ID" value="QJA97008.1"/>
    <property type="molecule type" value="Genomic_DNA"/>
</dbReference>
<organism evidence="1">
    <name type="scientific">viral metagenome</name>
    <dbReference type="NCBI Taxonomy" id="1070528"/>
    <lineage>
        <taxon>unclassified sequences</taxon>
        <taxon>metagenomes</taxon>
        <taxon>organismal metagenomes</taxon>
    </lineage>
</organism>
<gene>
    <name evidence="1" type="ORF">MM415B06840_0003</name>
</gene>
<sequence length="61" mass="7263">MKNILEIIQNKNPEDVTDREFSAFQEKIEEAIRYVNKLQRKHIELTGQHYVPNIKLKQPDA</sequence>
<protein>
    <submittedName>
        <fullName evidence="1">Uncharacterized protein</fullName>
    </submittedName>
</protein>
<evidence type="ECO:0000313" key="1">
    <source>
        <dbReference type="EMBL" id="QJA97008.1"/>
    </source>
</evidence>
<name>A0A6M3LWN4_9ZZZZ</name>
<proteinExistence type="predicted"/>
<reference evidence="1" key="1">
    <citation type="submission" date="2020-03" db="EMBL/GenBank/DDBJ databases">
        <title>The deep terrestrial virosphere.</title>
        <authorList>
            <person name="Holmfeldt K."/>
            <person name="Nilsson E."/>
            <person name="Simone D."/>
            <person name="Lopez-Fernandez M."/>
            <person name="Wu X."/>
            <person name="de Brujin I."/>
            <person name="Lundin D."/>
            <person name="Andersson A."/>
            <person name="Bertilsson S."/>
            <person name="Dopson M."/>
        </authorList>
    </citation>
    <scope>NUCLEOTIDE SEQUENCE</scope>
    <source>
        <strain evidence="1">MM415B06840</strain>
    </source>
</reference>
<accession>A0A6M3LWN4</accession>